<dbReference type="EMBL" id="CAMAPE010000035">
    <property type="protein sequence ID" value="CAH9096982.1"/>
    <property type="molecule type" value="Genomic_DNA"/>
</dbReference>
<dbReference type="AlphaFoldDB" id="A0A9P1EDC0"/>
<evidence type="ECO:0000313" key="2">
    <source>
        <dbReference type="Proteomes" id="UP001152484"/>
    </source>
</evidence>
<comment type="caution">
    <text evidence="1">The sequence shown here is derived from an EMBL/GenBank/DDBJ whole genome shotgun (WGS) entry which is preliminary data.</text>
</comment>
<dbReference type="PANTHER" id="PTHR11439">
    <property type="entry name" value="GAG-POL-RELATED RETROTRANSPOSON"/>
    <property type="match status" value="1"/>
</dbReference>
<dbReference type="Proteomes" id="UP001152484">
    <property type="component" value="Unassembled WGS sequence"/>
</dbReference>
<protein>
    <recommendedName>
        <fullName evidence="3">Reverse transcriptase Ty1/copia-type domain-containing protein</fullName>
    </recommendedName>
</protein>
<dbReference type="OrthoDB" id="780992at2759"/>
<gene>
    <name evidence="1" type="ORF">CEURO_LOCUS13650</name>
</gene>
<proteinExistence type="predicted"/>
<name>A0A9P1EDC0_CUSEU</name>
<evidence type="ECO:0000313" key="1">
    <source>
        <dbReference type="EMBL" id="CAH9096982.1"/>
    </source>
</evidence>
<dbReference type="PANTHER" id="PTHR11439:SF467">
    <property type="entry name" value="INTEGRASE CATALYTIC DOMAIN-CONTAINING PROTEIN"/>
    <property type="match status" value="1"/>
</dbReference>
<organism evidence="1 2">
    <name type="scientific">Cuscuta europaea</name>
    <name type="common">European dodder</name>
    <dbReference type="NCBI Taxonomy" id="41803"/>
    <lineage>
        <taxon>Eukaryota</taxon>
        <taxon>Viridiplantae</taxon>
        <taxon>Streptophyta</taxon>
        <taxon>Embryophyta</taxon>
        <taxon>Tracheophyta</taxon>
        <taxon>Spermatophyta</taxon>
        <taxon>Magnoliopsida</taxon>
        <taxon>eudicotyledons</taxon>
        <taxon>Gunneridae</taxon>
        <taxon>Pentapetalae</taxon>
        <taxon>asterids</taxon>
        <taxon>lamiids</taxon>
        <taxon>Solanales</taxon>
        <taxon>Convolvulaceae</taxon>
        <taxon>Cuscuteae</taxon>
        <taxon>Cuscuta</taxon>
        <taxon>Cuscuta subgen. Cuscuta</taxon>
    </lineage>
</organism>
<sequence>MKDLGDLHYFLGVQAVRSAKGLFLSQHKYVFDLLSRFHLHTIKFVRTPLATRTSLSLTDGELLADATEYQSMVYTLQYLTLTQPDITYDVHLVSQFMHAPRTTHLFAVKRIFRYLHGTIDHGLWLQPNTQATCVVAYSDADWAGCPDTSRPTTGFAVFLGPNLVSWKSKKQPTISKSSTEA</sequence>
<accession>A0A9P1EDC0</accession>
<evidence type="ECO:0008006" key="3">
    <source>
        <dbReference type="Google" id="ProtNLM"/>
    </source>
</evidence>
<reference evidence="1" key="1">
    <citation type="submission" date="2022-07" db="EMBL/GenBank/DDBJ databases">
        <authorList>
            <person name="Macas J."/>
            <person name="Novak P."/>
            <person name="Neumann P."/>
        </authorList>
    </citation>
    <scope>NUCLEOTIDE SEQUENCE</scope>
</reference>
<dbReference type="CDD" id="cd09272">
    <property type="entry name" value="RNase_HI_RT_Ty1"/>
    <property type="match status" value="1"/>
</dbReference>
<keyword evidence="2" id="KW-1185">Reference proteome</keyword>